<dbReference type="Proteomes" id="UP000044806">
    <property type="component" value="Unassembled WGS sequence"/>
</dbReference>
<gene>
    <name evidence="1" type="ORF">ERS013165_00566</name>
    <name evidence="2" type="ORF">ERS013200_03356</name>
</gene>
<dbReference type="AlphaFoldDB" id="A0A655P6Q6"/>
<evidence type="ECO:0000313" key="3">
    <source>
        <dbReference type="Proteomes" id="UP000041770"/>
    </source>
</evidence>
<evidence type="ECO:0000313" key="2">
    <source>
        <dbReference type="EMBL" id="CSD15762.1"/>
    </source>
</evidence>
<name>A0A655P6Q6_VIBCL</name>
<protein>
    <submittedName>
        <fullName evidence="1">Uncharacterized protein</fullName>
    </submittedName>
</protein>
<dbReference type="EMBL" id="CWOW01000002">
    <property type="protein sequence ID" value="CRZ93683.1"/>
    <property type="molecule type" value="Genomic_DNA"/>
</dbReference>
<evidence type="ECO:0000313" key="4">
    <source>
        <dbReference type="Proteomes" id="UP000044806"/>
    </source>
</evidence>
<dbReference type="Proteomes" id="UP000041770">
    <property type="component" value="Unassembled WGS sequence"/>
</dbReference>
<sequence>MAARCGPNLSRAPAKISFSITRLLTFFRSIRAQKSNRSLKYPPLLRASKIASIGPSPTPLIAPIP</sequence>
<organism evidence="1 4">
    <name type="scientific">Vibrio cholerae</name>
    <dbReference type="NCBI Taxonomy" id="666"/>
    <lineage>
        <taxon>Bacteria</taxon>
        <taxon>Pseudomonadati</taxon>
        <taxon>Pseudomonadota</taxon>
        <taxon>Gammaproteobacteria</taxon>
        <taxon>Vibrionales</taxon>
        <taxon>Vibrionaceae</taxon>
        <taxon>Vibrio</taxon>
    </lineage>
</organism>
<dbReference type="EMBL" id="CWQY01000032">
    <property type="protein sequence ID" value="CSD15762.1"/>
    <property type="molecule type" value="Genomic_DNA"/>
</dbReference>
<reference evidence="3 4" key="1">
    <citation type="submission" date="2015-07" db="EMBL/GenBank/DDBJ databases">
        <authorList>
            <consortium name="Pathogen Informatics"/>
        </authorList>
    </citation>
    <scope>NUCLEOTIDE SEQUENCE [LARGE SCALE GENOMIC DNA]</scope>
    <source>
        <strain evidence="2 3">A316</strain>
        <strain evidence="1 4">A51</strain>
    </source>
</reference>
<proteinExistence type="predicted"/>
<accession>A0A655P6Q6</accession>
<evidence type="ECO:0000313" key="1">
    <source>
        <dbReference type="EMBL" id="CRZ93683.1"/>
    </source>
</evidence>